<dbReference type="GO" id="GO:0016020">
    <property type="term" value="C:membrane"/>
    <property type="evidence" value="ECO:0007669"/>
    <property type="project" value="InterPro"/>
</dbReference>
<dbReference type="Gene3D" id="2.60.40.10">
    <property type="entry name" value="Immunoglobulins"/>
    <property type="match status" value="3"/>
</dbReference>
<accession>A0A4Z0NXC5</accession>
<sequence length="404" mass="40988">TLENGSLLPSWLNFDAATRTFSGTPPQDYNGSLALRVTASDGTLSAASNFTLTVTPVNDAPVVAQALTNQSVAEDTRWSYTVPASTFTDIDADALTLSATLENGSLLPSWLSFDAATRTFSGTPPRDYNGSLALRVTASDGTLSAASSFTLTITPVNDAPVVVSQIPDQYVRPGTAMTPFRVPTGTFTDVDGDVLTLSATLEDGSALPAWLSFNATTGIFSGTPTGTGDLVSVKVKASDGSLSVADTFEFRIGRVLSGGNGADTLAGGVGEDVISGGNGDDLLRGGEGRDQLFGDNGADRLEGGAGNDVLTGGNGDDLLIGGSGHDLYVFGKSNGADRIQGGFTLGEDYLKLIDGVAIRSVATVGGDTVVQLTNGSVTIEGLTGANAAALLVPSGALGADGFLL</sequence>
<dbReference type="Pfam" id="PF00353">
    <property type="entry name" value="HemolysinCabind"/>
    <property type="match status" value="2"/>
</dbReference>
<dbReference type="Gene3D" id="2.150.10.10">
    <property type="entry name" value="Serralysin-like metalloprotease, C-terminal"/>
    <property type="match status" value="1"/>
</dbReference>
<proteinExistence type="predicted"/>
<dbReference type="PROSITE" id="PS00330">
    <property type="entry name" value="HEMOLYSIN_CALCIUM"/>
    <property type="match status" value="3"/>
</dbReference>
<dbReference type="Proteomes" id="UP000297535">
    <property type="component" value="Unassembled WGS sequence"/>
</dbReference>
<evidence type="ECO:0000313" key="4">
    <source>
        <dbReference type="EMBL" id="TGE01974.1"/>
    </source>
</evidence>
<keyword evidence="2" id="KW-0964">Secreted</keyword>
<dbReference type="InterPro" id="IPR050557">
    <property type="entry name" value="RTX_toxin/Mannuronan_C5-epim"/>
</dbReference>
<comment type="subcellular location">
    <subcellularLocation>
        <location evidence="1">Secreted</location>
    </subcellularLocation>
</comment>
<organism evidence="4 5">
    <name type="scientific">Methylobacterium nonmethylotrophicum</name>
    <dbReference type="NCBI Taxonomy" id="1141884"/>
    <lineage>
        <taxon>Bacteria</taxon>
        <taxon>Pseudomonadati</taxon>
        <taxon>Pseudomonadota</taxon>
        <taxon>Alphaproteobacteria</taxon>
        <taxon>Hyphomicrobiales</taxon>
        <taxon>Methylobacteriaceae</taxon>
        <taxon>Methylobacterium</taxon>
    </lineage>
</organism>
<dbReference type="InterPro" id="IPR006644">
    <property type="entry name" value="Cadg"/>
</dbReference>
<gene>
    <name evidence="4" type="ORF">EU555_04735</name>
</gene>
<feature type="domain" description="Dystroglycan-type cadherin-like" evidence="3">
    <location>
        <begin position="161"/>
        <end position="259"/>
    </location>
</feature>
<evidence type="ECO:0000256" key="2">
    <source>
        <dbReference type="ARBA" id="ARBA00022525"/>
    </source>
</evidence>
<dbReference type="SUPFAM" id="SSF49313">
    <property type="entry name" value="Cadherin-like"/>
    <property type="match status" value="3"/>
</dbReference>
<dbReference type="GO" id="GO:0005576">
    <property type="term" value="C:extracellular region"/>
    <property type="evidence" value="ECO:0007669"/>
    <property type="project" value="UniProtKB-SubCell"/>
</dbReference>
<dbReference type="RefSeq" id="WP_167858431.1">
    <property type="nucleotide sequence ID" value="NZ_SRLB01000002.1"/>
</dbReference>
<dbReference type="InterPro" id="IPR011049">
    <property type="entry name" value="Serralysin-like_metalloprot_C"/>
</dbReference>
<reference evidence="4 5" key="1">
    <citation type="submission" date="2019-04" db="EMBL/GenBank/DDBJ databases">
        <authorList>
            <person name="Feng G."/>
            <person name="Zhu H."/>
        </authorList>
    </citation>
    <scope>NUCLEOTIDE SEQUENCE [LARGE SCALE GENOMIC DNA]</scope>
    <source>
        <strain evidence="4 5">6HR-1</strain>
    </source>
</reference>
<evidence type="ECO:0000256" key="1">
    <source>
        <dbReference type="ARBA" id="ARBA00004613"/>
    </source>
</evidence>
<evidence type="ECO:0000259" key="3">
    <source>
        <dbReference type="SMART" id="SM00736"/>
    </source>
</evidence>
<dbReference type="GO" id="GO:0005509">
    <property type="term" value="F:calcium ion binding"/>
    <property type="evidence" value="ECO:0007669"/>
    <property type="project" value="InterPro"/>
</dbReference>
<keyword evidence="5" id="KW-1185">Reference proteome</keyword>
<dbReference type="EMBL" id="SRLB01000002">
    <property type="protein sequence ID" value="TGE01974.1"/>
    <property type="molecule type" value="Genomic_DNA"/>
</dbReference>
<comment type="caution">
    <text evidence="4">The sequence shown here is derived from an EMBL/GenBank/DDBJ whole genome shotgun (WGS) entry which is preliminary data.</text>
</comment>
<dbReference type="InterPro" id="IPR001343">
    <property type="entry name" value="Hemolysn_Ca-bd"/>
</dbReference>
<feature type="domain" description="Dystroglycan-type cadherin-like" evidence="3">
    <location>
        <begin position="1"/>
        <end position="61"/>
    </location>
</feature>
<feature type="non-terminal residue" evidence="4">
    <location>
        <position position="1"/>
    </location>
</feature>
<dbReference type="InterPro" id="IPR015919">
    <property type="entry name" value="Cadherin-like_sf"/>
</dbReference>
<dbReference type="InterPro" id="IPR013783">
    <property type="entry name" value="Ig-like_fold"/>
</dbReference>
<dbReference type="PANTHER" id="PTHR38340:SF1">
    <property type="entry name" value="S-LAYER PROTEIN"/>
    <property type="match status" value="1"/>
</dbReference>
<dbReference type="PANTHER" id="PTHR38340">
    <property type="entry name" value="S-LAYER PROTEIN"/>
    <property type="match status" value="1"/>
</dbReference>
<dbReference type="PRINTS" id="PR00313">
    <property type="entry name" value="CABNDNGRPT"/>
</dbReference>
<protein>
    <recommendedName>
        <fullName evidence="3">Dystroglycan-type cadherin-like domain-containing protein</fullName>
    </recommendedName>
</protein>
<dbReference type="SMART" id="SM00736">
    <property type="entry name" value="CADG"/>
    <property type="match status" value="3"/>
</dbReference>
<dbReference type="AlphaFoldDB" id="A0A4Z0NXC5"/>
<name>A0A4Z0NXC5_9HYPH</name>
<feature type="domain" description="Dystroglycan-type cadherin-like" evidence="3">
    <location>
        <begin position="62"/>
        <end position="160"/>
    </location>
</feature>
<evidence type="ECO:0000313" key="5">
    <source>
        <dbReference type="Proteomes" id="UP000297535"/>
    </source>
</evidence>
<dbReference type="Pfam" id="PF05345">
    <property type="entry name" value="He_PIG"/>
    <property type="match status" value="3"/>
</dbReference>
<dbReference type="InterPro" id="IPR018511">
    <property type="entry name" value="Hemolysin-typ_Ca-bd_CS"/>
</dbReference>
<dbReference type="SUPFAM" id="SSF51120">
    <property type="entry name" value="beta-Roll"/>
    <property type="match status" value="1"/>
</dbReference>